<protein>
    <submittedName>
        <fullName evidence="3">Tetratricopeptide repeat protein</fullName>
    </submittedName>
</protein>
<dbReference type="RefSeq" id="WP_154570911.1">
    <property type="nucleotide sequence ID" value="NZ_VWSJ01000021.1"/>
</dbReference>
<evidence type="ECO:0000313" key="4">
    <source>
        <dbReference type="Proteomes" id="UP000476338"/>
    </source>
</evidence>
<comment type="caution">
    <text evidence="3">The sequence shown here is derived from an EMBL/GenBank/DDBJ whole genome shotgun (WGS) entry which is preliminary data.</text>
</comment>
<dbReference type="Pfam" id="PF13174">
    <property type="entry name" value="TPR_6"/>
    <property type="match status" value="1"/>
</dbReference>
<reference evidence="3 4" key="1">
    <citation type="submission" date="2019-09" db="EMBL/GenBank/DDBJ databases">
        <authorList>
            <person name="Silva M."/>
            <person name="Pereira G."/>
            <person name="Lopes-Da-Costa L."/>
            <person name="Silva E."/>
        </authorList>
    </citation>
    <scope>NUCLEOTIDE SEQUENCE [LARGE SCALE GENOMIC DNA]</scope>
    <source>
        <strain evidence="3 4">FMV-PI01</strain>
    </source>
</reference>
<dbReference type="Gene3D" id="1.25.40.10">
    <property type="entry name" value="Tetratricopeptide repeat domain"/>
    <property type="match status" value="1"/>
</dbReference>
<keyword evidence="2" id="KW-0175">Coiled coil</keyword>
<keyword evidence="4" id="KW-1185">Reference proteome</keyword>
<organism evidence="3 4">
    <name type="scientific">Campylobacter portucalensis</name>
    <dbReference type="NCBI Taxonomy" id="2608384"/>
    <lineage>
        <taxon>Bacteria</taxon>
        <taxon>Pseudomonadati</taxon>
        <taxon>Campylobacterota</taxon>
        <taxon>Epsilonproteobacteria</taxon>
        <taxon>Campylobacterales</taxon>
        <taxon>Campylobacteraceae</taxon>
        <taxon>Campylobacter</taxon>
    </lineage>
</organism>
<dbReference type="InterPro" id="IPR011990">
    <property type="entry name" value="TPR-like_helical_dom_sf"/>
</dbReference>
<proteinExistence type="predicted"/>
<evidence type="ECO:0000256" key="2">
    <source>
        <dbReference type="SAM" id="Coils"/>
    </source>
</evidence>
<gene>
    <name evidence="3" type="ORF">F1B92_05610</name>
</gene>
<feature type="coiled-coil region" evidence="2">
    <location>
        <begin position="65"/>
        <end position="140"/>
    </location>
</feature>
<accession>A0A6L5WKX0</accession>
<keyword evidence="1" id="KW-0802">TPR repeat</keyword>
<dbReference type="SUPFAM" id="SSF48452">
    <property type="entry name" value="TPR-like"/>
    <property type="match status" value="1"/>
</dbReference>
<dbReference type="Proteomes" id="UP000476338">
    <property type="component" value="Unassembled WGS sequence"/>
</dbReference>
<dbReference type="PROSITE" id="PS50005">
    <property type="entry name" value="TPR"/>
    <property type="match status" value="1"/>
</dbReference>
<reference evidence="3 4" key="2">
    <citation type="submission" date="2020-03" db="EMBL/GenBank/DDBJ databases">
        <title>Campylobacter portucalensis sp. nov., a new species of Campylobacter isolated from the reproductive tract of bulls.</title>
        <authorList>
            <person name="Silva M.F."/>
            <person name="Pereira G."/>
            <person name="Carneiro C."/>
            <person name="Hemphill A."/>
            <person name="Mateus L."/>
            <person name="Lopes-Da-Costa L."/>
            <person name="Silva E."/>
        </authorList>
    </citation>
    <scope>NUCLEOTIDE SEQUENCE [LARGE SCALE GENOMIC DNA]</scope>
    <source>
        <strain evidence="3 4">FMV-PI01</strain>
    </source>
</reference>
<dbReference type="InterPro" id="IPR019734">
    <property type="entry name" value="TPR_rpt"/>
</dbReference>
<dbReference type="AlphaFoldDB" id="A0A6L5WKX0"/>
<dbReference type="EMBL" id="VWSJ01000021">
    <property type="protein sequence ID" value="MSN96645.1"/>
    <property type="molecule type" value="Genomic_DNA"/>
</dbReference>
<evidence type="ECO:0000256" key="1">
    <source>
        <dbReference type="PROSITE-ProRule" id="PRU00339"/>
    </source>
</evidence>
<name>A0A6L5WKX0_9BACT</name>
<evidence type="ECO:0000313" key="3">
    <source>
        <dbReference type="EMBL" id="MSN96645.1"/>
    </source>
</evidence>
<feature type="repeat" description="TPR" evidence="1">
    <location>
        <begin position="212"/>
        <end position="245"/>
    </location>
</feature>
<sequence length="290" mass="32991">MKKIFIFIVAIFIATIKAEEVSVFGAGNLVSENPYGLTENEQVLLANKKRVDKIEAFLKEQNESIIGLRSVVEGLNSQISKLENRVSGLEIRAMRKDNKSANNSNLHSESKDIVFLKKEIKDLKKQILILNSELNSKNKTKVKQKSSAIDTLKNSSLEKNKTRAKSNDKIVAFDDMKPDDIMKKANELFDNKKYIDAKIRYEYLLSKGYKTAEVNFMLGEILYNQKSYAKAVSKYEKSIQQNYKANYLPRLLKHAGESLENLGDTKNSKKFFNTLKDNFPDSVEAKSLAN</sequence>